<feature type="compositionally biased region" description="Basic residues" evidence="1">
    <location>
        <begin position="231"/>
        <end position="242"/>
    </location>
</feature>
<reference evidence="3" key="2">
    <citation type="submission" date="2015-03" db="UniProtKB">
        <authorList>
            <consortium name="EnsemblPlants"/>
        </authorList>
    </citation>
    <scope>IDENTIFICATION</scope>
</reference>
<feature type="compositionally biased region" description="Basic and acidic residues" evidence="1">
    <location>
        <begin position="53"/>
        <end position="64"/>
    </location>
</feature>
<dbReference type="STRING" id="109376.A0A0D3CRM3"/>
<dbReference type="Pfam" id="PF22936">
    <property type="entry name" value="Pol_BBD"/>
    <property type="match status" value="1"/>
</dbReference>
<dbReference type="AlphaFoldDB" id="A0A0D3CRM3"/>
<proteinExistence type="predicted"/>
<feature type="domain" description="Retrovirus-related Pol polyprotein from transposon TNT 1-94-like beta-barrel" evidence="2">
    <location>
        <begin position="298"/>
        <end position="352"/>
    </location>
</feature>
<dbReference type="HOGENOM" id="CLU_545581_0_0_1"/>
<dbReference type="Pfam" id="PF14223">
    <property type="entry name" value="Retrotran_gag_2"/>
    <property type="match status" value="1"/>
</dbReference>
<feature type="region of interest" description="Disordered" evidence="1">
    <location>
        <begin position="208"/>
        <end position="248"/>
    </location>
</feature>
<protein>
    <recommendedName>
        <fullName evidence="2">Retrovirus-related Pol polyprotein from transposon TNT 1-94-like beta-barrel domain-containing protein</fullName>
    </recommendedName>
</protein>
<feature type="region of interest" description="Disordered" evidence="1">
    <location>
        <begin position="44"/>
        <end position="64"/>
    </location>
</feature>
<dbReference type="PANTHER" id="PTHR47592">
    <property type="entry name" value="PBF68 PROTEIN"/>
    <property type="match status" value="1"/>
</dbReference>
<dbReference type="PANTHER" id="PTHR47592:SF27">
    <property type="entry name" value="OS08G0421700 PROTEIN"/>
    <property type="match status" value="1"/>
</dbReference>
<dbReference type="InterPro" id="IPR054722">
    <property type="entry name" value="PolX-like_BBD"/>
</dbReference>
<dbReference type="EnsemblPlants" id="Bo6g042630.1">
    <property type="protein sequence ID" value="Bo6g042630.1"/>
    <property type="gene ID" value="Bo6g042630"/>
</dbReference>
<evidence type="ECO:0000256" key="1">
    <source>
        <dbReference type="SAM" id="MobiDB-lite"/>
    </source>
</evidence>
<dbReference type="eggNOG" id="KOG0017">
    <property type="taxonomic scope" value="Eukaryota"/>
</dbReference>
<organism evidence="3 4">
    <name type="scientific">Brassica oleracea var. oleracea</name>
    <dbReference type="NCBI Taxonomy" id="109376"/>
    <lineage>
        <taxon>Eukaryota</taxon>
        <taxon>Viridiplantae</taxon>
        <taxon>Streptophyta</taxon>
        <taxon>Embryophyta</taxon>
        <taxon>Tracheophyta</taxon>
        <taxon>Spermatophyta</taxon>
        <taxon>Magnoliopsida</taxon>
        <taxon>eudicotyledons</taxon>
        <taxon>Gunneridae</taxon>
        <taxon>Pentapetalae</taxon>
        <taxon>rosids</taxon>
        <taxon>malvids</taxon>
        <taxon>Brassicales</taxon>
        <taxon>Brassicaceae</taxon>
        <taxon>Brassiceae</taxon>
        <taxon>Brassica</taxon>
    </lineage>
</organism>
<dbReference type="Gramene" id="Bo6g042630.1">
    <property type="protein sequence ID" value="Bo6g042630.1"/>
    <property type="gene ID" value="Bo6g042630"/>
</dbReference>
<keyword evidence="4" id="KW-1185">Reference proteome</keyword>
<evidence type="ECO:0000313" key="3">
    <source>
        <dbReference type="EnsemblPlants" id="Bo6g042630.1"/>
    </source>
</evidence>
<feature type="compositionally biased region" description="Basic and acidic residues" evidence="1">
    <location>
        <begin position="218"/>
        <end position="230"/>
    </location>
</feature>
<evidence type="ECO:0000259" key="2">
    <source>
        <dbReference type="Pfam" id="PF22936"/>
    </source>
</evidence>
<evidence type="ECO:0000313" key="4">
    <source>
        <dbReference type="Proteomes" id="UP000032141"/>
    </source>
</evidence>
<name>A0A0D3CRM3_BRAOL</name>
<accession>A0A0D3CRM3</accession>
<feature type="region of interest" description="Disordered" evidence="1">
    <location>
        <begin position="454"/>
        <end position="475"/>
    </location>
</feature>
<dbReference type="Proteomes" id="UP000032141">
    <property type="component" value="Chromosome C6"/>
</dbReference>
<reference evidence="3 4" key="1">
    <citation type="journal article" date="2014" name="Genome Biol.">
        <title>Transcriptome and methylome profiling reveals relics of genome dominance in the mesopolyploid Brassica oleracea.</title>
        <authorList>
            <person name="Parkin I.A."/>
            <person name="Koh C."/>
            <person name="Tang H."/>
            <person name="Robinson S.J."/>
            <person name="Kagale S."/>
            <person name="Clarke W.E."/>
            <person name="Town C.D."/>
            <person name="Nixon J."/>
            <person name="Krishnakumar V."/>
            <person name="Bidwell S.L."/>
            <person name="Denoeud F."/>
            <person name="Belcram H."/>
            <person name="Links M.G."/>
            <person name="Just J."/>
            <person name="Clarke C."/>
            <person name="Bender T."/>
            <person name="Huebert T."/>
            <person name="Mason A.S."/>
            <person name="Pires J.C."/>
            <person name="Barker G."/>
            <person name="Moore J."/>
            <person name="Walley P.G."/>
            <person name="Manoli S."/>
            <person name="Batley J."/>
            <person name="Edwards D."/>
            <person name="Nelson M.N."/>
            <person name="Wang X."/>
            <person name="Paterson A.H."/>
            <person name="King G."/>
            <person name="Bancroft I."/>
            <person name="Chalhoub B."/>
            <person name="Sharpe A.G."/>
        </authorList>
    </citation>
    <scope>NUCLEOTIDE SEQUENCE</scope>
    <source>
        <strain evidence="3 4">cv. TO1000</strain>
    </source>
</reference>
<sequence length="500" mass="57127">MKATSGKFEVEKFDGKGDFGLWKYKMLCQFEIVVLGSVLKEKTPTDVEGEEDKDAKPDPKEQDQELRTKNLISMCLSDFILRKVMHEPTTLAMWKALEAEYQTKTLSNRIYMKQRYAGFRMEEHKTIEENLDVFLKLVADLASLDINISEEDQANLILTNLPKQYESPVDALKYGSGKETLTVRDVTSSAYSKEVELRENGLLNKSKGNLEGLFASDNRGRGEKKNDKNWRARSKSKNRSKSRPNFSKECWTCGKEEPFKKQCPERKNQKPSNLVNIAEEKEEPLVLVASQKATKHEREGFMGNNTINEIKGIGKIRIINDDGSSVILTDVHYMPTMGINLISYGLLEKMGCRYGGKDFMVQFYKGDKKVISGKYCDGLYYLQGTVLNGEAAVARPDIDMTKRKQTRESKQNLRYQWRRWWKLTPVKTIGGDVGILSGSQRIKVRKCSGREEKQGSDKVCFSGGRRSRGNDGRRSGELVGVSGFFSQRERERWRSREAEK</sequence>